<protein>
    <submittedName>
        <fullName evidence="1">Uncharacterized protein</fullName>
    </submittedName>
</protein>
<evidence type="ECO:0000313" key="1">
    <source>
        <dbReference type="EMBL" id="VCW67084.1"/>
    </source>
</evidence>
<dbReference type="EMBL" id="CYRY02002404">
    <property type="protein sequence ID" value="VCW67084.1"/>
    <property type="molecule type" value="Genomic_DNA"/>
</dbReference>
<name>A0A9X9PUI3_GULGU</name>
<accession>A0A9X9PUI3</accession>
<keyword evidence="2" id="KW-1185">Reference proteome</keyword>
<comment type="caution">
    <text evidence="1">The sequence shown here is derived from an EMBL/GenBank/DDBJ whole genome shotgun (WGS) entry which is preliminary data.</text>
</comment>
<dbReference type="AlphaFoldDB" id="A0A9X9PUI3"/>
<evidence type="ECO:0000313" key="2">
    <source>
        <dbReference type="Proteomes" id="UP000269945"/>
    </source>
</evidence>
<proteinExistence type="predicted"/>
<reference evidence="1 2" key="1">
    <citation type="submission" date="2018-10" db="EMBL/GenBank/DDBJ databases">
        <authorList>
            <person name="Ekblom R."/>
            <person name="Jareborg N."/>
        </authorList>
    </citation>
    <scope>NUCLEOTIDE SEQUENCE [LARGE SCALE GENOMIC DNA]</scope>
    <source>
        <tissue evidence="1">Muscle</tissue>
    </source>
</reference>
<feature type="non-terminal residue" evidence="1">
    <location>
        <position position="1"/>
    </location>
</feature>
<organism evidence="1 2">
    <name type="scientific">Gulo gulo</name>
    <name type="common">Wolverine</name>
    <name type="synonym">Gluton</name>
    <dbReference type="NCBI Taxonomy" id="48420"/>
    <lineage>
        <taxon>Eukaryota</taxon>
        <taxon>Metazoa</taxon>
        <taxon>Chordata</taxon>
        <taxon>Craniata</taxon>
        <taxon>Vertebrata</taxon>
        <taxon>Euteleostomi</taxon>
        <taxon>Mammalia</taxon>
        <taxon>Eutheria</taxon>
        <taxon>Laurasiatheria</taxon>
        <taxon>Carnivora</taxon>
        <taxon>Caniformia</taxon>
        <taxon>Musteloidea</taxon>
        <taxon>Mustelidae</taxon>
        <taxon>Guloninae</taxon>
        <taxon>Gulo</taxon>
    </lineage>
</organism>
<dbReference type="Proteomes" id="UP000269945">
    <property type="component" value="Unassembled WGS sequence"/>
</dbReference>
<gene>
    <name evidence="1" type="ORF">BN2614_LOCUS1</name>
</gene>
<sequence length="64" mass="6814">SADVSTAPSRASGYSLSAFGLLASLKRPGLYLRRWWVSVPSIRTSACTPCRGDEVSFSPLQPVG</sequence>